<comment type="caution">
    <text evidence="1">The sequence shown here is derived from an EMBL/GenBank/DDBJ whole genome shotgun (WGS) entry which is preliminary data.</text>
</comment>
<keyword evidence="2" id="KW-1185">Reference proteome</keyword>
<dbReference type="AlphaFoldDB" id="A0A444YRD6"/>
<evidence type="ECO:0000313" key="1">
    <source>
        <dbReference type="EMBL" id="RYR04489.1"/>
    </source>
</evidence>
<dbReference type="EMBL" id="SDMP01000016">
    <property type="protein sequence ID" value="RYR04489.1"/>
    <property type="molecule type" value="Genomic_DNA"/>
</dbReference>
<reference evidence="1 2" key="1">
    <citation type="submission" date="2019-01" db="EMBL/GenBank/DDBJ databases">
        <title>Sequencing of cultivated peanut Arachis hypogaea provides insights into genome evolution and oil improvement.</title>
        <authorList>
            <person name="Chen X."/>
        </authorList>
    </citation>
    <scope>NUCLEOTIDE SEQUENCE [LARGE SCALE GENOMIC DNA]</scope>
    <source>
        <strain evidence="2">cv. Fuhuasheng</strain>
        <tissue evidence="1">Leaves</tissue>
    </source>
</reference>
<dbReference type="Proteomes" id="UP000289738">
    <property type="component" value="Chromosome B06"/>
</dbReference>
<evidence type="ECO:0000313" key="2">
    <source>
        <dbReference type="Proteomes" id="UP000289738"/>
    </source>
</evidence>
<sequence>MASEESFLVSVHYRDGVKYNSFVIESDKDLQVLFHCCRHFLEVRTHEQLAKFGDVVCSLGRLN</sequence>
<name>A0A444YRD6_ARAHY</name>
<organism evidence="1 2">
    <name type="scientific">Arachis hypogaea</name>
    <name type="common">Peanut</name>
    <dbReference type="NCBI Taxonomy" id="3818"/>
    <lineage>
        <taxon>Eukaryota</taxon>
        <taxon>Viridiplantae</taxon>
        <taxon>Streptophyta</taxon>
        <taxon>Embryophyta</taxon>
        <taxon>Tracheophyta</taxon>
        <taxon>Spermatophyta</taxon>
        <taxon>Magnoliopsida</taxon>
        <taxon>eudicotyledons</taxon>
        <taxon>Gunneridae</taxon>
        <taxon>Pentapetalae</taxon>
        <taxon>rosids</taxon>
        <taxon>fabids</taxon>
        <taxon>Fabales</taxon>
        <taxon>Fabaceae</taxon>
        <taxon>Papilionoideae</taxon>
        <taxon>50 kb inversion clade</taxon>
        <taxon>dalbergioids sensu lato</taxon>
        <taxon>Dalbergieae</taxon>
        <taxon>Pterocarpus clade</taxon>
        <taxon>Arachis</taxon>
    </lineage>
</organism>
<protein>
    <submittedName>
        <fullName evidence="1">Uncharacterized protein</fullName>
    </submittedName>
</protein>
<accession>A0A444YRD6</accession>
<gene>
    <name evidence="1" type="ORF">Ahy_B06g084225</name>
</gene>
<proteinExistence type="predicted"/>